<dbReference type="SUPFAM" id="SSF56112">
    <property type="entry name" value="Protein kinase-like (PK-like)"/>
    <property type="match status" value="1"/>
</dbReference>
<dbReference type="PANTHER" id="PTHR46821">
    <property type="entry name" value="OS07G0586332 PROTEIN"/>
    <property type="match status" value="1"/>
</dbReference>
<organism evidence="3 4">
    <name type="scientific">Dioscorea zingiberensis</name>
    <dbReference type="NCBI Taxonomy" id="325984"/>
    <lineage>
        <taxon>Eukaryota</taxon>
        <taxon>Viridiplantae</taxon>
        <taxon>Streptophyta</taxon>
        <taxon>Embryophyta</taxon>
        <taxon>Tracheophyta</taxon>
        <taxon>Spermatophyta</taxon>
        <taxon>Magnoliopsida</taxon>
        <taxon>Liliopsida</taxon>
        <taxon>Dioscoreales</taxon>
        <taxon>Dioscoreaceae</taxon>
        <taxon>Dioscorea</taxon>
    </lineage>
</organism>
<dbReference type="Gene3D" id="1.10.510.10">
    <property type="entry name" value="Transferase(Phosphotransferase) domain 1"/>
    <property type="match status" value="1"/>
</dbReference>
<accession>A0A9D5H3N9</accession>
<dbReference type="Proteomes" id="UP001085076">
    <property type="component" value="Miscellaneous, Linkage group lg10"/>
</dbReference>
<gene>
    <name evidence="3" type="ORF">J5N97_030033</name>
</gene>
<reference evidence="3" key="1">
    <citation type="submission" date="2021-03" db="EMBL/GenBank/DDBJ databases">
        <authorList>
            <person name="Li Z."/>
            <person name="Yang C."/>
        </authorList>
    </citation>
    <scope>NUCLEOTIDE SEQUENCE</scope>
    <source>
        <strain evidence="3">Dzin_1.0</strain>
        <tissue evidence="3">Leaf</tissue>
    </source>
</reference>
<dbReference type="GO" id="GO:0004672">
    <property type="term" value="F:protein kinase activity"/>
    <property type="evidence" value="ECO:0007669"/>
    <property type="project" value="InterPro"/>
</dbReference>
<feature type="transmembrane region" description="Helical" evidence="1">
    <location>
        <begin position="24"/>
        <end position="48"/>
    </location>
</feature>
<keyword evidence="1" id="KW-1133">Transmembrane helix</keyword>
<comment type="caution">
    <text evidence="3">The sequence shown here is derived from an EMBL/GenBank/DDBJ whole genome shotgun (WGS) entry which is preliminary data.</text>
</comment>
<keyword evidence="4" id="KW-1185">Reference proteome</keyword>
<dbReference type="PROSITE" id="PS50011">
    <property type="entry name" value="PROTEIN_KINASE_DOM"/>
    <property type="match status" value="1"/>
</dbReference>
<dbReference type="InterPro" id="IPR044576">
    <property type="entry name" value="At4g25390-like"/>
</dbReference>
<proteinExistence type="predicted"/>
<keyword evidence="1" id="KW-0812">Transmembrane</keyword>
<dbReference type="InterPro" id="IPR001245">
    <property type="entry name" value="Ser-Thr/Tyr_kinase_cat_dom"/>
</dbReference>
<evidence type="ECO:0000313" key="4">
    <source>
        <dbReference type="Proteomes" id="UP001085076"/>
    </source>
</evidence>
<dbReference type="OrthoDB" id="679259at2759"/>
<dbReference type="AlphaFoldDB" id="A0A9D5H3N9"/>
<feature type="domain" description="Protein kinase" evidence="2">
    <location>
        <begin position="95"/>
        <end position="288"/>
    </location>
</feature>
<dbReference type="Pfam" id="PF07714">
    <property type="entry name" value="PK_Tyr_Ser-Thr"/>
    <property type="match status" value="1"/>
</dbReference>
<dbReference type="Gene3D" id="3.30.200.20">
    <property type="entry name" value="Phosphorylase Kinase, domain 1"/>
    <property type="match status" value="1"/>
</dbReference>
<evidence type="ECO:0000259" key="2">
    <source>
        <dbReference type="PROSITE" id="PS50011"/>
    </source>
</evidence>
<keyword evidence="1" id="KW-0472">Membrane</keyword>
<dbReference type="InterPro" id="IPR011009">
    <property type="entry name" value="Kinase-like_dom_sf"/>
</dbReference>
<dbReference type="GO" id="GO:0005524">
    <property type="term" value="F:ATP binding"/>
    <property type="evidence" value="ECO:0007669"/>
    <property type="project" value="InterPro"/>
</dbReference>
<dbReference type="EMBL" id="JAGGNH010000010">
    <property type="protein sequence ID" value="KAJ0962205.1"/>
    <property type="molecule type" value="Genomic_DNA"/>
</dbReference>
<evidence type="ECO:0000313" key="3">
    <source>
        <dbReference type="EMBL" id="KAJ0962205.1"/>
    </source>
</evidence>
<name>A0A9D5H3N9_9LILI</name>
<evidence type="ECO:0000256" key="1">
    <source>
        <dbReference type="SAM" id="Phobius"/>
    </source>
</evidence>
<dbReference type="PANTHER" id="PTHR46821:SF2">
    <property type="entry name" value="OS03G0251700 PROTEIN"/>
    <property type="match status" value="1"/>
</dbReference>
<reference evidence="3" key="2">
    <citation type="journal article" date="2022" name="Hortic Res">
        <title>The genome of Dioscorea zingiberensis sheds light on the biosynthesis, origin and evolution of the medicinally important diosgenin saponins.</title>
        <authorList>
            <person name="Li Y."/>
            <person name="Tan C."/>
            <person name="Li Z."/>
            <person name="Guo J."/>
            <person name="Li S."/>
            <person name="Chen X."/>
            <person name="Wang C."/>
            <person name="Dai X."/>
            <person name="Yang H."/>
            <person name="Song W."/>
            <person name="Hou L."/>
            <person name="Xu J."/>
            <person name="Tong Z."/>
            <person name="Xu A."/>
            <person name="Yuan X."/>
            <person name="Wang W."/>
            <person name="Yang Q."/>
            <person name="Chen L."/>
            <person name="Sun Z."/>
            <person name="Wang K."/>
            <person name="Pan B."/>
            <person name="Chen J."/>
            <person name="Bao Y."/>
            <person name="Liu F."/>
            <person name="Qi X."/>
            <person name="Gang D.R."/>
            <person name="Wen J."/>
            <person name="Li J."/>
        </authorList>
    </citation>
    <scope>NUCLEOTIDE SEQUENCE</scope>
    <source>
        <strain evidence="3">Dzin_1.0</strain>
    </source>
</reference>
<dbReference type="InterPro" id="IPR000719">
    <property type="entry name" value="Prot_kinase_dom"/>
</dbReference>
<sequence>MTLPPPPPPLAGANPVTFDRHHLVLGPLMACAALAAVFAAAAVLIFVLCRRRASRRRTGPVEPKVSPVAAETTTTTTTALRRFSYAQLRRATGSFSPSHRLGQGGFGPVFRGALSMGQEVAVKLMEAGSLQGKREFQNELGLAEKMVSSLPSPDHCWIVPPLGYCYSEQNQTTLQRFKGIENGNDDEEPKVVRWILLVYDLTHNGSLQDAMFDRWCPELADWHRRFSVALDIARALQFLHFICNPPVIHGDIKPSNILRDSNLFAWIAHCSLARLKNSITDEPAVIGS</sequence>
<protein>
    <recommendedName>
        <fullName evidence="2">Protein kinase domain-containing protein</fullName>
    </recommendedName>
</protein>